<dbReference type="PROSITE" id="PS50259">
    <property type="entry name" value="G_PROTEIN_RECEP_F3_4"/>
    <property type="match status" value="3"/>
</dbReference>
<dbReference type="Gene3D" id="3.40.50.2300">
    <property type="match status" value="5"/>
</dbReference>
<evidence type="ECO:0000313" key="16">
    <source>
        <dbReference type="Proteomes" id="UP000518266"/>
    </source>
</evidence>
<organism evidence="15 16">
    <name type="scientific">Dissostichus mawsoni</name>
    <name type="common">Antarctic cod</name>
    <dbReference type="NCBI Taxonomy" id="36200"/>
    <lineage>
        <taxon>Eukaryota</taxon>
        <taxon>Metazoa</taxon>
        <taxon>Chordata</taxon>
        <taxon>Craniata</taxon>
        <taxon>Vertebrata</taxon>
        <taxon>Euteleostomi</taxon>
        <taxon>Actinopterygii</taxon>
        <taxon>Neopterygii</taxon>
        <taxon>Teleostei</taxon>
        <taxon>Neoteleostei</taxon>
        <taxon>Acanthomorphata</taxon>
        <taxon>Eupercaria</taxon>
        <taxon>Perciformes</taxon>
        <taxon>Notothenioidei</taxon>
        <taxon>Nototheniidae</taxon>
        <taxon>Dissostichus</taxon>
    </lineage>
</organism>
<feature type="transmembrane region" description="Helical" evidence="12">
    <location>
        <begin position="117"/>
        <end position="138"/>
    </location>
</feature>
<feature type="transmembrane region" description="Helical" evidence="12">
    <location>
        <begin position="233"/>
        <end position="255"/>
    </location>
</feature>
<feature type="transmembrane region" description="Helical" evidence="12">
    <location>
        <begin position="1473"/>
        <end position="1498"/>
    </location>
</feature>
<dbReference type="InterPro" id="IPR017978">
    <property type="entry name" value="GPCR_3_C"/>
</dbReference>
<dbReference type="PRINTS" id="PR00248">
    <property type="entry name" value="GPCRMGR"/>
</dbReference>
<feature type="transmembrane region" description="Helical" evidence="12">
    <location>
        <begin position="930"/>
        <end position="956"/>
    </location>
</feature>
<evidence type="ECO:0000256" key="12">
    <source>
        <dbReference type="SAM" id="Phobius"/>
    </source>
</evidence>
<gene>
    <name evidence="15" type="ORF">F7725_020630</name>
</gene>
<dbReference type="InterPro" id="IPR038550">
    <property type="entry name" value="GPCR_3_9-Cys_sf"/>
</dbReference>
<reference evidence="15 16" key="1">
    <citation type="submission" date="2020-03" db="EMBL/GenBank/DDBJ databases">
        <title>Dissostichus mawsoni Genome sequencing and assembly.</title>
        <authorList>
            <person name="Park H."/>
        </authorList>
    </citation>
    <scope>NUCLEOTIDE SEQUENCE [LARGE SCALE GENOMIC DNA]</scope>
    <source>
        <strain evidence="15">DM0001</strain>
        <tissue evidence="15">Muscle</tissue>
    </source>
</reference>
<dbReference type="FunFam" id="2.10.50.30:FF:000002">
    <property type="entry name" value="Vomeronasal 2 receptor, h1"/>
    <property type="match status" value="1"/>
</dbReference>
<dbReference type="InterPro" id="IPR000337">
    <property type="entry name" value="GPCR_3"/>
</dbReference>
<accession>A0A7J5YDR3</accession>
<keyword evidence="8 12" id="KW-0472">Membrane</keyword>
<evidence type="ECO:0000256" key="11">
    <source>
        <dbReference type="ARBA" id="ARBA00023224"/>
    </source>
</evidence>
<feature type="transmembrane region" description="Helical" evidence="12">
    <location>
        <begin position="191"/>
        <end position="207"/>
    </location>
</feature>
<comment type="subcellular location">
    <subcellularLocation>
        <location evidence="1">Cell membrane</location>
        <topology evidence="1">Multi-pass membrane protein</topology>
    </subcellularLocation>
</comment>
<keyword evidence="5 13" id="KW-0732">Signal</keyword>
<evidence type="ECO:0000256" key="3">
    <source>
        <dbReference type="ARBA" id="ARBA00022475"/>
    </source>
</evidence>
<evidence type="ECO:0000256" key="1">
    <source>
        <dbReference type="ARBA" id="ARBA00004651"/>
    </source>
</evidence>
<protein>
    <recommendedName>
        <fullName evidence="14">G-protein coupled receptors family 3 profile domain-containing protein</fullName>
    </recommendedName>
</protein>
<sequence>MGRCNMSQWVIFPLLLTVIRSSAFRRKECSESVCSNVCPAGTRKAQIKGKPRCCFDCIHVELTAHPVHRNTGPMRGKMTDGNGLTVVSLLGASLSLASMTVFIRFRETPVIKASNSELSCFLLFSLFLCFLCPLTFIGRTYSLECMLRHTAFGVTFALCMSCVMGKTLLFHISWQQISRKVWSCTAKDHSFFLHLIQIVICVLWLKLKPPFPDMVFRYSNTKIVLECNTGSEAAFYAVIGYIGILAIMCLVLAFLARKLPDNFNEARYHLQHADILCCLDHLYPSICQLSGKFTVAVEIFAILSSAFGLLISIFAPKCYILFIKPERNTKKHIMGKNTMRLAVEEINQSAELLPNYTLGYKIFDSCAYPLTGQRAAMAVLNGLSEDDSPTCSSASPLLAVIGESGSAQSIVVSRILQPFRIPMISYFSSCACFTDRKNYPTFFRVIPNDDYQVKAIAQLLVRFNFTWVGLVRGDHEYGRFAVQGLLRELQGTKVCVAYQEMIPLLYNRKRALEILQVMRSSTAKVVVVFSAEGEMTPFLRDYMTQNITGIQWVASEAWVTASVFTASEYYPYLGGTIGFGIRKGQISGLSDYLQTVNPQMYLDNTLVKELWEALYGCDPSLSSGSPLPSCSGQEILLEQHSAYINTSSPRVANNVYKAVYAIAHSLHNLLLCQPGSGPFQNNSCAQSNNIYPWQLQHYLQEVTFNIGGEEVNFDLKGDSIPYYDILNWQRGMGGNIEFVNVGLFDGTKPAGEELLIQEDRIMWAGHQSEASCSHCVFTFIRSQLLKFCRCLCLYAAPAVFQGPGKLSVVGSLSAALTVYHVTAAKLAIRQCTFCPDDFWSNIDRTVCILKIVEFLAYDSLGIALTVISVVGASLTIAVFAVFFYHRNTAIVRVNNSVLSFFILFALTLCFLCSLVFIGEPTYWSCMLRHTIFSITFSFCISCILGKTLVVLAAFTATRPGDNIMKWLGPKQQRAIIFICTTMRLAVEEINQSAELLPNYTLGYKIFDSCGYPLTGQRAALAVLNGLSEDDSPTCSGASPLLAVIGESGSAQSMVVSRILQPFRIPMISYFSSCACFTDRKNHPTFFRVIPNDDYQVKAIAQLLVRFNFTWVGLVRGDHEYGRFAVQGLLRELQGTKVCVAYQEIIPMLYNRQRTLEILQVMRSSTAKVVVVFSTEGELTPFLSDYMTQNITGIQWVASEALITASVFTASEYYPYLGGTIGFGIRKGKISGLSDYLQTVNPQMYLHNTLVKELWEALYGCDPSLSSGSPLPSCSGQESLLEQHSAYMNTSSPRVAYNVYKAVYAIAHSLHNLLLCQPGSGPFQYNSCAQSNNIYPWQLQHYLQEVTFNIAGEEVNFDLNGDSISYYDILNWQRGMGGNIEYVNVGLFDGTKPAGEELLIQEDRIMWAGHQRSRKAVRRGEPVCCFDCVPCDSGKISNQTNSIECTFCPDDFWSNSDRTVCILKIVEFLAYDSLGIALTVISVVGASLTIAVFAVFFYHRNTAIVRVNNSVLSFFILFALTLCFLCSLVFIGEPTYWSCMLRHTIFSITFSFCISCILGKTLVVLAAFTATRPGDNIMKWLGPKQQRAIIFICTVSQFWEYTFRCKFAPPPAGWVEAGGTLCTGQEDLASVETEFLDVSNLRPEYNIYKAVYALAYALDDMLRCGPGRGPFSGHSCAALQTLEPWQLIHYLEKVNFTTTFGDQVSFDENGDALPIYDIINWQWLPDGKINVQNVGVVKKSASKGEELTLDEENIFWSFVFKQHLSRGLLVQPPA</sequence>
<feature type="domain" description="G-protein coupled receptors family 3 profile" evidence="14">
    <location>
        <begin position="1473"/>
        <end position="1597"/>
    </location>
</feature>
<feature type="signal peptide" evidence="13">
    <location>
        <begin position="1"/>
        <end position="21"/>
    </location>
</feature>
<evidence type="ECO:0000256" key="6">
    <source>
        <dbReference type="ARBA" id="ARBA00022989"/>
    </source>
</evidence>
<feature type="transmembrane region" description="Helical" evidence="12">
    <location>
        <begin position="1510"/>
        <end position="1531"/>
    </location>
</feature>
<evidence type="ECO:0000313" key="15">
    <source>
        <dbReference type="EMBL" id="KAF3847602.1"/>
    </source>
</evidence>
<dbReference type="InterPro" id="IPR028082">
    <property type="entry name" value="Peripla_BP_I"/>
</dbReference>
<comment type="similarity">
    <text evidence="2">Belongs to the G-protein coupled receptor 3 family.</text>
</comment>
<keyword evidence="4 12" id="KW-0812">Transmembrane</keyword>
<keyword evidence="3" id="KW-1003">Cell membrane</keyword>
<dbReference type="GO" id="GO:0005886">
    <property type="term" value="C:plasma membrane"/>
    <property type="evidence" value="ECO:0007669"/>
    <property type="project" value="UniProtKB-SubCell"/>
</dbReference>
<keyword evidence="7" id="KW-0297">G-protein coupled receptor</keyword>
<feature type="domain" description="G-protein coupled receptors family 3 profile" evidence="14">
    <location>
        <begin position="80"/>
        <end position="337"/>
    </location>
</feature>
<feature type="transmembrane region" description="Helical" evidence="12">
    <location>
        <begin position="293"/>
        <end position="315"/>
    </location>
</feature>
<dbReference type="Pfam" id="PF07562">
    <property type="entry name" value="NCD3G"/>
    <property type="match status" value="1"/>
</dbReference>
<feature type="transmembrane region" description="Helical" evidence="12">
    <location>
        <begin position="83"/>
        <end position="105"/>
    </location>
</feature>
<dbReference type="InterPro" id="IPR000068">
    <property type="entry name" value="GPCR_3_Ca_sens_rcpt-rel"/>
</dbReference>
<evidence type="ECO:0000256" key="7">
    <source>
        <dbReference type="ARBA" id="ARBA00023040"/>
    </source>
</evidence>
<evidence type="ECO:0000256" key="10">
    <source>
        <dbReference type="ARBA" id="ARBA00023180"/>
    </source>
</evidence>
<dbReference type="Gene3D" id="2.10.50.30">
    <property type="entry name" value="GPCR, family 3, nine cysteines domain"/>
    <property type="match status" value="1"/>
</dbReference>
<keyword evidence="16" id="KW-1185">Reference proteome</keyword>
<evidence type="ECO:0000256" key="13">
    <source>
        <dbReference type="SAM" id="SignalP"/>
    </source>
</evidence>
<dbReference type="Proteomes" id="UP000518266">
    <property type="component" value="Unassembled WGS sequence"/>
</dbReference>
<dbReference type="InterPro" id="IPR001828">
    <property type="entry name" value="ANF_lig-bd_rcpt"/>
</dbReference>
<evidence type="ECO:0000259" key="14">
    <source>
        <dbReference type="PROSITE" id="PS50259"/>
    </source>
</evidence>
<dbReference type="EMBL" id="JAAKFY010000013">
    <property type="protein sequence ID" value="KAF3847602.1"/>
    <property type="molecule type" value="Genomic_DNA"/>
</dbReference>
<keyword evidence="11" id="KW-0807">Transducer</keyword>
<evidence type="ECO:0000256" key="9">
    <source>
        <dbReference type="ARBA" id="ARBA00023170"/>
    </source>
</evidence>
<dbReference type="FunFam" id="3.40.50.2300:FF:000016">
    <property type="entry name" value="Taste 1 receptor member 2"/>
    <property type="match status" value="2"/>
</dbReference>
<comment type="caution">
    <text evidence="15">The sequence shown here is derived from an EMBL/GenBank/DDBJ whole genome shotgun (WGS) entry which is preliminary data.</text>
</comment>
<dbReference type="Pfam" id="PF00003">
    <property type="entry name" value="7tm_3"/>
    <property type="match status" value="2"/>
</dbReference>
<name>A0A7J5YDR3_DISMA</name>
<dbReference type="InterPro" id="IPR004073">
    <property type="entry name" value="GPCR_3_vmron_rcpt_2"/>
</dbReference>
<feature type="transmembrane region" description="Helical" evidence="12">
    <location>
        <begin position="896"/>
        <end position="918"/>
    </location>
</feature>
<evidence type="ECO:0000256" key="5">
    <source>
        <dbReference type="ARBA" id="ARBA00022729"/>
    </source>
</evidence>
<evidence type="ECO:0000256" key="8">
    <source>
        <dbReference type="ARBA" id="ARBA00023136"/>
    </source>
</evidence>
<dbReference type="Pfam" id="PF01094">
    <property type="entry name" value="ANF_receptor"/>
    <property type="match status" value="3"/>
</dbReference>
<feature type="chain" id="PRO_5029786185" description="G-protein coupled receptors family 3 profile domain-containing protein" evidence="13">
    <location>
        <begin position="22"/>
        <end position="1773"/>
    </location>
</feature>
<keyword evidence="10" id="KW-0325">Glycoprotein</keyword>
<dbReference type="InterPro" id="IPR011500">
    <property type="entry name" value="GPCR_3_9-Cys_dom"/>
</dbReference>
<dbReference type="PRINTS" id="PR01535">
    <property type="entry name" value="VOMERONASL2R"/>
</dbReference>
<proteinExistence type="inferred from homology"/>
<feature type="transmembrane region" description="Helical" evidence="12">
    <location>
        <begin position="150"/>
        <end position="170"/>
    </location>
</feature>
<dbReference type="OrthoDB" id="5984008at2759"/>
<feature type="domain" description="G-protein coupled receptors family 3 profile" evidence="14">
    <location>
        <begin position="860"/>
        <end position="986"/>
    </location>
</feature>
<keyword evidence="6 12" id="KW-1133">Transmembrane helix</keyword>
<feature type="transmembrane region" description="Helical" evidence="12">
    <location>
        <begin position="1543"/>
        <end position="1567"/>
    </location>
</feature>
<dbReference type="SUPFAM" id="SSF53822">
    <property type="entry name" value="Periplasmic binding protein-like I"/>
    <property type="match status" value="3"/>
</dbReference>
<dbReference type="GO" id="GO:0004930">
    <property type="term" value="F:G protein-coupled receptor activity"/>
    <property type="evidence" value="ECO:0007669"/>
    <property type="project" value="UniProtKB-KW"/>
</dbReference>
<dbReference type="PANTHER" id="PTHR24061">
    <property type="entry name" value="CALCIUM-SENSING RECEPTOR-RELATED"/>
    <property type="match status" value="1"/>
</dbReference>
<dbReference type="PANTHER" id="PTHR24061:SF504">
    <property type="entry name" value="EXTRACELLULAR CALCIUM-SENSING RECEPTOR ISOFORM X2-RELATED"/>
    <property type="match status" value="1"/>
</dbReference>
<evidence type="ECO:0000256" key="2">
    <source>
        <dbReference type="ARBA" id="ARBA00007242"/>
    </source>
</evidence>
<keyword evidence="9" id="KW-0675">Receptor</keyword>
<feature type="transmembrane region" description="Helical" evidence="12">
    <location>
        <begin position="860"/>
        <end position="884"/>
    </location>
</feature>
<evidence type="ECO:0000256" key="4">
    <source>
        <dbReference type="ARBA" id="ARBA00022692"/>
    </source>
</evidence>